<proteinExistence type="predicted"/>
<dbReference type="PRINTS" id="PR00081">
    <property type="entry name" value="GDHRDH"/>
</dbReference>
<dbReference type="SUPFAM" id="SSF51735">
    <property type="entry name" value="NAD(P)-binding Rossmann-fold domains"/>
    <property type="match status" value="1"/>
</dbReference>
<feature type="non-terminal residue" evidence="1">
    <location>
        <position position="150"/>
    </location>
</feature>
<dbReference type="Gene3D" id="3.40.50.720">
    <property type="entry name" value="NAD(P)-binding Rossmann-like Domain"/>
    <property type="match status" value="2"/>
</dbReference>
<evidence type="ECO:0000313" key="4">
    <source>
        <dbReference type="Proteomes" id="UP000285301"/>
    </source>
</evidence>
<reference evidence="1 4" key="1">
    <citation type="journal article" date="2018" name="Gigascience">
        <title>Genomes of trombidid mites reveal novel predicted allergens and laterally-transferred genes associated with secondary metabolism.</title>
        <authorList>
            <person name="Dong X."/>
            <person name="Chaisiri K."/>
            <person name="Xia D."/>
            <person name="Armstrong S.D."/>
            <person name="Fang Y."/>
            <person name="Donnelly M.J."/>
            <person name="Kadowaki T."/>
            <person name="McGarry J.W."/>
            <person name="Darby A.C."/>
            <person name="Makepeace B.L."/>
        </authorList>
    </citation>
    <scope>NUCLEOTIDE SEQUENCE [LARGE SCALE GENOMIC DNA]</scope>
    <source>
        <strain evidence="1">UoL-WK</strain>
    </source>
</reference>
<evidence type="ECO:0000313" key="2">
    <source>
        <dbReference type="EMBL" id="RWR99866.1"/>
    </source>
</evidence>
<dbReference type="EMBL" id="NCKU01013317">
    <property type="protein sequence ID" value="RWR99853.1"/>
    <property type="molecule type" value="Genomic_DNA"/>
</dbReference>
<evidence type="ECO:0000313" key="3">
    <source>
        <dbReference type="EMBL" id="RWS00911.1"/>
    </source>
</evidence>
<accession>A0A3S4Q7I5</accession>
<dbReference type="PANTHER" id="PTHR43975:SF2">
    <property type="entry name" value="EG:BACR7A4.14 PROTEIN-RELATED"/>
    <property type="match status" value="1"/>
</dbReference>
<protein>
    <submittedName>
        <fullName evidence="1">Uncharacterized protein</fullName>
    </submittedName>
</protein>
<dbReference type="InterPro" id="IPR036291">
    <property type="entry name" value="NAD(P)-bd_dom_sf"/>
</dbReference>
<feature type="non-terminal residue" evidence="1">
    <location>
        <position position="1"/>
    </location>
</feature>
<dbReference type="EMBL" id="NCKU01010248">
    <property type="protein sequence ID" value="RWS00911.1"/>
    <property type="molecule type" value="Genomic_DNA"/>
</dbReference>
<keyword evidence="4" id="KW-1185">Reference proteome</keyword>
<sequence length="150" mass="16946">DLKQKEVLVTGSSAGIGKNPAILFAKNGCKVVVTGHIQRLDKIALKCEECFCYTSDPFYNAYSMSKAAIDMIIQHLASKFGPKGMQVNSINSGFVKTQFHDKSNLPESIYFKIIEICRFKDLDNQTKFRTQFAFWLHTNLSTTGVWRLIV</sequence>
<name>A0A3S4Q7I5_9ACAR</name>
<gene>
    <name evidence="2" type="ORF">B4U79_01130</name>
    <name evidence="1" type="ORF">B4U79_09860</name>
    <name evidence="3" type="ORF">B4U79_10037</name>
</gene>
<dbReference type="AlphaFoldDB" id="A0A3S4Q7I5"/>
<dbReference type="Proteomes" id="UP000285301">
    <property type="component" value="Unassembled WGS sequence"/>
</dbReference>
<dbReference type="PANTHER" id="PTHR43975">
    <property type="entry name" value="ZGC:101858"/>
    <property type="match status" value="1"/>
</dbReference>
<dbReference type="EMBL" id="NCKU01013259">
    <property type="protein sequence ID" value="RWR99866.1"/>
    <property type="molecule type" value="Genomic_DNA"/>
</dbReference>
<comment type="caution">
    <text evidence="1">The sequence shown here is derived from an EMBL/GenBank/DDBJ whole genome shotgun (WGS) entry which is preliminary data.</text>
</comment>
<dbReference type="OrthoDB" id="5840532at2759"/>
<dbReference type="Pfam" id="PF13561">
    <property type="entry name" value="adh_short_C2"/>
    <property type="match status" value="1"/>
</dbReference>
<reference evidence="1" key="2">
    <citation type="submission" date="2018-11" db="EMBL/GenBank/DDBJ databases">
        <title>Trombidioid mite genomics.</title>
        <authorList>
            <person name="Dong X."/>
        </authorList>
    </citation>
    <scope>NUCLEOTIDE SEQUENCE</scope>
    <source>
        <strain evidence="1">UoL-WK</strain>
    </source>
</reference>
<organism evidence="1 4">
    <name type="scientific">Dinothrombium tinctorium</name>
    <dbReference type="NCBI Taxonomy" id="1965070"/>
    <lineage>
        <taxon>Eukaryota</taxon>
        <taxon>Metazoa</taxon>
        <taxon>Ecdysozoa</taxon>
        <taxon>Arthropoda</taxon>
        <taxon>Chelicerata</taxon>
        <taxon>Arachnida</taxon>
        <taxon>Acari</taxon>
        <taxon>Acariformes</taxon>
        <taxon>Trombidiformes</taxon>
        <taxon>Prostigmata</taxon>
        <taxon>Anystina</taxon>
        <taxon>Parasitengona</taxon>
        <taxon>Trombidioidea</taxon>
        <taxon>Trombidiidae</taxon>
        <taxon>Dinothrombium</taxon>
    </lineage>
</organism>
<dbReference type="STRING" id="1965070.A0A3S4Q7I5"/>
<dbReference type="InterPro" id="IPR002347">
    <property type="entry name" value="SDR_fam"/>
</dbReference>
<evidence type="ECO:0000313" key="1">
    <source>
        <dbReference type="EMBL" id="RWR99853.1"/>
    </source>
</evidence>